<gene>
    <name evidence="1" type="ORF">GKZ95_04015</name>
</gene>
<protein>
    <submittedName>
        <fullName evidence="1">Uncharacterized protein</fullName>
    </submittedName>
</protein>
<sequence length="113" mass="13598">MPQEIQRNFGKAVKVIYDLFLPDQQELMRIPFEAMTGYVKETGDTTSKGAERKFRTFMLLYRHWLISEKKVPADYFWKRFLEATTDELWEEAEEVYRALRIKPRSNNERGENK</sequence>
<comment type="caution">
    <text evidence="1">The sequence shown here is derived from an EMBL/GenBank/DDBJ whole genome shotgun (WGS) entry which is preliminary data.</text>
</comment>
<accession>A0A6A8NG56</accession>
<dbReference type="AlphaFoldDB" id="A0A6A8NG56"/>
<organism evidence="1">
    <name type="scientific">Enterococcus faecium</name>
    <name type="common">Streptococcus faecium</name>
    <dbReference type="NCBI Taxonomy" id="1352"/>
    <lineage>
        <taxon>Bacteria</taxon>
        <taxon>Bacillati</taxon>
        <taxon>Bacillota</taxon>
        <taxon>Bacilli</taxon>
        <taxon>Lactobacillales</taxon>
        <taxon>Enterococcaceae</taxon>
        <taxon>Enterococcus</taxon>
    </lineage>
</organism>
<dbReference type="EMBL" id="WLYP01000002">
    <property type="protein sequence ID" value="MTD35046.1"/>
    <property type="molecule type" value="Genomic_DNA"/>
</dbReference>
<evidence type="ECO:0000313" key="1">
    <source>
        <dbReference type="EMBL" id="MTD35046.1"/>
    </source>
</evidence>
<dbReference type="RefSeq" id="WP_154731720.1">
    <property type="nucleotide sequence ID" value="NZ_JACYYY010000002.1"/>
</dbReference>
<proteinExistence type="predicted"/>
<reference evidence="1" key="1">
    <citation type="submission" date="2019-10" db="EMBL/GenBank/DDBJ databases">
        <title>Identification of the same linezolid-resistant Tn6246::fexB-poxtA-carrying Enterococcus faecium strain colonizing a hospitalized patient and bovines in different continents.</title>
        <authorList>
            <person name="Tedim A.P."/>
            <person name="Freitas A.R."/>
            <person name="Novais C."/>
            <person name="Duarte B."/>
            <person name="Elghaieb H."/>
            <person name="Abbassi M.S."/>
            <person name="Peixe L."/>
        </authorList>
    </citation>
    <scope>NUCLEOTIDE SEQUENCE</scope>
    <source>
        <strain evidence="1">2FEZ</strain>
    </source>
</reference>
<name>A0A6A8NG56_ENTFC</name>